<keyword evidence="12" id="KW-1185">Reference proteome</keyword>
<comment type="subunit">
    <text evidence="2">Interacts with microtubules.</text>
</comment>
<evidence type="ECO:0000256" key="1">
    <source>
        <dbReference type="ARBA" id="ARBA00004245"/>
    </source>
</evidence>
<evidence type="ECO:0000313" key="12">
    <source>
        <dbReference type="Proteomes" id="UP000753802"/>
    </source>
</evidence>
<keyword evidence="4" id="KW-0677">Repeat</keyword>
<dbReference type="RefSeq" id="WP_161818486.1">
    <property type="nucleotide sequence ID" value="NZ_JAACJS010000012.1"/>
</dbReference>
<comment type="caution">
    <text evidence="11">The sequence shown here is derived from an EMBL/GenBank/DDBJ whole genome shotgun (WGS) entry which is preliminary data.</text>
</comment>
<keyword evidence="3" id="KW-0963">Cytoplasm</keyword>
<keyword evidence="9" id="KW-0175">Coiled coil</keyword>
<dbReference type="Proteomes" id="UP000753802">
    <property type="component" value="Unassembled WGS sequence"/>
</dbReference>
<evidence type="ECO:0000256" key="6">
    <source>
        <dbReference type="ARBA" id="ARBA00023212"/>
    </source>
</evidence>
<sequence>MKMMKFILPVFLFLAATGLHAQDVNVLLKEADNLEKTQKENEALEKYKAVLLQEPTNLKALVKSSELNASIGGRQNDKNTKRLYFETALAFANRAYMADSNQADASYAMAMASGKMTDVETENKKLVAYVRDVKKYTDKALAINSNHAKANYTMGKWNYEMANLSGLKKAAVKILYGGLPEGTLELAIQFMEKCKTLEPYFVANYLDLAKAYKDDHKPAQAIETLNRLVKLPTRTADDVALKAEGARLLASMQ</sequence>
<gene>
    <name evidence="11" type="ORF">GWC95_09610</name>
</gene>
<dbReference type="SUPFAM" id="SSF48452">
    <property type="entry name" value="TPR-like"/>
    <property type="match status" value="1"/>
</dbReference>
<evidence type="ECO:0000256" key="7">
    <source>
        <dbReference type="ARBA" id="ARBA00039966"/>
    </source>
</evidence>
<evidence type="ECO:0000256" key="5">
    <source>
        <dbReference type="ARBA" id="ARBA00022803"/>
    </source>
</evidence>
<evidence type="ECO:0000256" key="4">
    <source>
        <dbReference type="ARBA" id="ARBA00022737"/>
    </source>
</evidence>
<keyword evidence="10" id="KW-0732">Signal</keyword>
<evidence type="ECO:0000313" key="11">
    <source>
        <dbReference type="EMBL" id="NCI50179.1"/>
    </source>
</evidence>
<protein>
    <recommendedName>
        <fullName evidence="7">Regulator of microtubule dynamics protein 1</fullName>
    </recommendedName>
    <alternativeName>
        <fullName evidence="8">Protein FAM82B</fullName>
    </alternativeName>
</protein>
<proteinExistence type="predicted"/>
<reference evidence="11 12" key="1">
    <citation type="submission" date="2020-01" db="EMBL/GenBank/DDBJ databases">
        <title>Genome analysis.</title>
        <authorList>
            <person name="Wu S."/>
            <person name="Wang G."/>
        </authorList>
    </citation>
    <scope>NUCLEOTIDE SEQUENCE [LARGE SCALE GENOMIC DNA]</scope>
    <source>
        <strain evidence="11 12">SYL130</strain>
    </source>
</reference>
<feature type="chain" id="PRO_5045735266" description="Regulator of microtubule dynamics protein 1" evidence="10">
    <location>
        <begin position="22"/>
        <end position="253"/>
    </location>
</feature>
<dbReference type="Gene3D" id="1.25.40.10">
    <property type="entry name" value="Tetratricopeptide repeat domain"/>
    <property type="match status" value="1"/>
</dbReference>
<evidence type="ECO:0000256" key="9">
    <source>
        <dbReference type="SAM" id="Coils"/>
    </source>
</evidence>
<evidence type="ECO:0000256" key="8">
    <source>
        <dbReference type="ARBA" id="ARBA00041958"/>
    </source>
</evidence>
<keyword evidence="6" id="KW-0206">Cytoskeleton</keyword>
<organism evidence="11 12">
    <name type="scientific">Sediminibacterium roseum</name>
    <dbReference type="NCBI Taxonomy" id="1978412"/>
    <lineage>
        <taxon>Bacteria</taxon>
        <taxon>Pseudomonadati</taxon>
        <taxon>Bacteroidota</taxon>
        <taxon>Chitinophagia</taxon>
        <taxon>Chitinophagales</taxon>
        <taxon>Chitinophagaceae</taxon>
        <taxon>Sediminibacterium</taxon>
    </lineage>
</organism>
<comment type="subcellular location">
    <subcellularLocation>
        <location evidence="1">Cytoplasm</location>
        <location evidence="1">Cytoskeleton</location>
    </subcellularLocation>
</comment>
<evidence type="ECO:0000256" key="3">
    <source>
        <dbReference type="ARBA" id="ARBA00022490"/>
    </source>
</evidence>
<dbReference type="Pfam" id="PF21033">
    <property type="entry name" value="RMD1-3"/>
    <property type="match status" value="1"/>
</dbReference>
<dbReference type="PANTHER" id="PTHR16056">
    <property type="entry name" value="REGULATOR OF MICROTUBULE DYNAMICS PROTEIN"/>
    <property type="match status" value="1"/>
</dbReference>
<feature type="signal peptide" evidence="10">
    <location>
        <begin position="1"/>
        <end position="21"/>
    </location>
</feature>
<evidence type="ECO:0000256" key="10">
    <source>
        <dbReference type="SAM" id="SignalP"/>
    </source>
</evidence>
<dbReference type="InterPro" id="IPR049039">
    <property type="entry name" value="RMD1-3_a_helical_rpt"/>
</dbReference>
<accession>A0ABW9ZVC3</accession>
<name>A0ABW9ZVC3_9BACT</name>
<dbReference type="PANTHER" id="PTHR16056:SF16">
    <property type="entry name" value="REGULATOR OF MICROTUBULE DYNAMICS PROTEIN 1"/>
    <property type="match status" value="1"/>
</dbReference>
<feature type="coiled-coil region" evidence="9">
    <location>
        <begin position="27"/>
        <end position="54"/>
    </location>
</feature>
<evidence type="ECO:0000256" key="2">
    <source>
        <dbReference type="ARBA" id="ARBA00011375"/>
    </source>
</evidence>
<dbReference type="InterPro" id="IPR011990">
    <property type="entry name" value="TPR-like_helical_dom_sf"/>
</dbReference>
<keyword evidence="5" id="KW-0802">TPR repeat</keyword>
<dbReference type="EMBL" id="JAACJS010000012">
    <property type="protein sequence ID" value="NCI50179.1"/>
    <property type="molecule type" value="Genomic_DNA"/>
</dbReference>